<keyword evidence="1" id="KW-0812">Transmembrane</keyword>
<proteinExistence type="predicted"/>
<feature type="transmembrane region" description="Helical" evidence="1">
    <location>
        <begin position="16"/>
        <end position="38"/>
    </location>
</feature>
<comment type="caution">
    <text evidence="2">The sequence shown here is derived from an EMBL/GenBank/DDBJ whole genome shotgun (WGS) entry which is preliminary data.</text>
</comment>
<organism evidence="2 3">
    <name type="scientific">Cetraspora pellucida</name>
    <dbReference type="NCBI Taxonomy" id="1433469"/>
    <lineage>
        <taxon>Eukaryota</taxon>
        <taxon>Fungi</taxon>
        <taxon>Fungi incertae sedis</taxon>
        <taxon>Mucoromycota</taxon>
        <taxon>Glomeromycotina</taxon>
        <taxon>Glomeromycetes</taxon>
        <taxon>Diversisporales</taxon>
        <taxon>Gigasporaceae</taxon>
        <taxon>Cetraspora</taxon>
    </lineage>
</organism>
<evidence type="ECO:0000313" key="3">
    <source>
        <dbReference type="Proteomes" id="UP000789759"/>
    </source>
</evidence>
<accession>A0A9N9H1G0</accession>
<name>A0A9N9H1G0_9GLOM</name>
<dbReference type="Proteomes" id="UP000789759">
    <property type="component" value="Unassembled WGS sequence"/>
</dbReference>
<feature type="transmembrane region" description="Helical" evidence="1">
    <location>
        <begin position="129"/>
        <end position="146"/>
    </location>
</feature>
<feature type="transmembrane region" description="Helical" evidence="1">
    <location>
        <begin position="243"/>
        <end position="264"/>
    </location>
</feature>
<dbReference type="OrthoDB" id="2324972at2759"/>
<reference evidence="2" key="1">
    <citation type="submission" date="2021-06" db="EMBL/GenBank/DDBJ databases">
        <authorList>
            <person name="Kallberg Y."/>
            <person name="Tangrot J."/>
            <person name="Rosling A."/>
        </authorList>
    </citation>
    <scope>NUCLEOTIDE SEQUENCE</scope>
    <source>
        <strain evidence="2">FL966</strain>
    </source>
</reference>
<feature type="transmembrane region" description="Helical" evidence="1">
    <location>
        <begin position="211"/>
        <end position="231"/>
    </location>
</feature>
<sequence>MSSLQEHILAFIQNPIPHYVLVCLPAVATIGTSPYTTFKKKIFWTLRCLGCPFTGLFYSCNTANNDTAICAYWLSSVHFRVNGNENNTSPICRPVGHYSMIINPTTEQKVKMSHCVSNPSMLERVSSGVSFYYICVGIFIGISRVIGPCTQADWPYISLALGWTLPAVLKRVRGGKVVINDPRRVLEDEQILVNRYPKIDVDDKNVTDTHVTLTAFASILIPWIVVLLAYFTPPVGFGCRSKFLSVLCSIWTVNSIIAYFYHIFGKEKYVSELVSLLCLTLKVGKSTRRFEECEHGLER</sequence>
<dbReference type="EMBL" id="CAJVQA010006992">
    <property type="protein sequence ID" value="CAG8649661.1"/>
    <property type="molecule type" value="Genomic_DNA"/>
</dbReference>
<dbReference type="AlphaFoldDB" id="A0A9N9H1G0"/>
<protein>
    <submittedName>
        <fullName evidence="2">19084_t:CDS:1</fullName>
    </submittedName>
</protein>
<evidence type="ECO:0000313" key="2">
    <source>
        <dbReference type="EMBL" id="CAG8649661.1"/>
    </source>
</evidence>
<keyword evidence="3" id="KW-1185">Reference proteome</keyword>
<keyword evidence="1" id="KW-1133">Transmembrane helix</keyword>
<evidence type="ECO:0000256" key="1">
    <source>
        <dbReference type="SAM" id="Phobius"/>
    </source>
</evidence>
<gene>
    <name evidence="2" type="ORF">CPELLU_LOCUS9264</name>
</gene>
<keyword evidence="1" id="KW-0472">Membrane</keyword>